<sequence length="467" mass="51504">MIQLWQRSLLFMYIPFPMVILFGVEEFNCSQGLHNSIHRDLQAFKFSPTAVSRLQSQGAWLSSPGRPHHHPRTLPEMATSKSTARFINHTSHWNPPTPSPSSATHQPTTGVNSQMEAPSSFQQDMDTPMEEDSQEDRDTRNALLDQLREMAPANDSQPPSAQPGSQQNSTGADGTPSKTPRKRADYTREQKLAAIQYAQTTYQTRSDGSSQLISGPEAAKNLNMTWDVLRQWIKDVARIESMAPGSHRLRLKGKNTTQHNGVTKSKWKQPLTMFGRTPSEHRTVASYISDSNGQYPVAPQGTPSYDNPQSLVHYETIPSFYRSGLQTVQTINSNIDDSSSSTNSNVKFSNLKSSLIENATSNTSTLECSHVREYTLVNQSTIKGSSIFGESDIRFSNIENSSVSKSAVLHAIVKNCKIENSHVEGGEHIGKVYINSRIMPQVPKPPAVTRASGTGTGASADSPEMID</sequence>
<evidence type="ECO:0000313" key="3">
    <source>
        <dbReference type="Proteomes" id="UP000800041"/>
    </source>
</evidence>
<dbReference type="OrthoDB" id="5428693at2759"/>
<gene>
    <name evidence="2" type="ORF">K402DRAFT_178732</name>
</gene>
<keyword evidence="3" id="KW-1185">Reference proteome</keyword>
<dbReference type="AlphaFoldDB" id="A0A6G1GQV5"/>
<proteinExistence type="predicted"/>
<feature type="compositionally biased region" description="Polar residues" evidence="1">
    <location>
        <begin position="88"/>
        <end position="125"/>
    </location>
</feature>
<dbReference type="EMBL" id="ML977177">
    <property type="protein sequence ID" value="KAF1983147.1"/>
    <property type="molecule type" value="Genomic_DNA"/>
</dbReference>
<accession>A0A6G1GQV5</accession>
<evidence type="ECO:0000313" key="2">
    <source>
        <dbReference type="EMBL" id="KAF1983147.1"/>
    </source>
</evidence>
<feature type="region of interest" description="Disordered" evidence="1">
    <location>
        <begin position="444"/>
        <end position="467"/>
    </location>
</feature>
<protein>
    <submittedName>
        <fullName evidence="2">Uncharacterized protein</fullName>
    </submittedName>
</protein>
<feature type="region of interest" description="Disordered" evidence="1">
    <location>
        <begin position="151"/>
        <end position="184"/>
    </location>
</feature>
<organism evidence="2 3">
    <name type="scientific">Aulographum hederae CBS 113979</name>
    <dbReference type="NCBI Taxonomy" id="1176131"/>
    <lineage>
        <taxon>Eukaryota</taxon>
        <taxon>Fungi</taxon>
        <taxon>Dikarya</taxon>
        <taxon>Ascomycota</taxon>
        <taxon>Pezizomycotina</taxon>
        <taxon>Dothideomycetes</taxon>
        <taxon>Pleosporomycetidae</taxon>
        <taxon>Aulographales</taxon>
        <taxon>Aulographaceae</taxon>
    </lineage>
</organism>
<evidence type="ECO:0000256" key="1">
    <source>
        <dbReference type="SAM" id="MobiDB-lite"/>
    </source>
</evidence>
<reference evidence="2" key="1">
    <citation type="journal article" date="2020" name="Stud. Mycol.">
        <title>101 Dothideomycetes genomes: a test case for predicting lifestyles and emergence of pathogens.</title>
        <authorList>
            <person name="Haridas S."/>
            <person name="Albert R."/>
            <person name="Binder M."/>
            <person name="Bloem J."/>
            <person name="Labutti K."/>
            <person name="Salamov A."/>
            <person name="Andreopoulos B."/>
            <person name="Baker S."/>
            <person name="Barry K."/>
            <person name="Bills G."/>
            <person name="Bluhm B."/>
            <person name="Cannon C."/>
            <person name="Castanera R."/>
            <person name="Culley D."/>
            <person name="Daum C."/>
            <person name="Ezra D."/>
            <person name="Gonzalez J."/>
            <person name="Henrissat B."/>
            <person name="Kuo A."/>
            <person name="Liang C."/>
            <person name="Lipzen A."/>
            <person name="Lutzoni F."/>
            <person name="Magnuson J."/>
            <person name="Mondo S."/>
            <person name="Nolan M."/>
            <person name="Ohm R."/>
            <person name="Pangilinan J."/>
            <person name="Park H.-J."/>
            <person name="Ramirez L."/>
            <person name="Alfaro M."/>
            <person name="Sun H."/>
            <person name="Tritt A."/>
            <person name="Yoshinaga Y."/>
            <person name="Zwiers L.-H."/>
            <person name="Turgeon B."/>
            <person name="Goodwin S."/>
            <person name="Spatafora J."/>
            <person name="Crous P."/>
            <person name="Grigoriev I."/>
        </authorList>
    </citation>
    <scope>NUCLEOTIDE SEQUENCE</scope>
    <source>
        <strain evidence="2">CBS 113979</strain>
    </source>
</reference>
<feature type="region of interest" description="Disordered" evidence="1">
    <location>
        <begin position="88"/>
        <end position="139"/>
    </location>
</feature>
<dbReference type="Proteomes" id="UP000800041">
    <property type="component" value="Unassembled WGS sequence"/>
</dbReference>
<feature type="compositionally biased region" description="Low complexity" evidence="1">
    <location>
        <begin position="156"/>
        <end position="169"/>
    </location>
</feature>
<name>A0A6G1GQV5_9PEZI</name>